<dbReference type="AlphaFoldDB" id="A0A4Q7LBK4"/>
<proteinExistence type="predicted"/>
<reference evidence="3 4" key="1">
    <citation type="submission" date="2019-02" db="EMBL/GenBank/DDBJ databases">
        <title>Genomic Encyclopedia of Type Strains, Phase IV (KMG-IV): sequencing the most valuable type-strain genomes for metagenomic binning, comparative biology and taxonomic classification.</title>
        <authorList>
            <person name="Goeker M."/>
        </authorList>
    </citation>
    <scope>NUCLEOTIDE SEQUENCE [LARGE SCALE GENOMIC DNA]</scope>
    <source>
        <strain evidence="3 4">DSM 10617</strain>
    </source>
</reference>
<dbReference type="EMBL" id="SGWV01000012">
    <property type="protein sequence ID" value="RZS47525.1"/>
    <property type="molecule type" value="Genomic_DNA"/>
</dbReference>
<evidence type="ECO:0000313" key="4">
    <source>
        <dbReference type="Proteomes" id="UP000293433"/>
    </source>
</evidence>
<protein>
    <submittedName>
        <fullName evidence="3">Uncharacterized protein</fullName>
    </submittedName>
</protein>
<dbReference type="InterPro" id="IPR049841">
    <property type="entry name" value="VPA1267-like"/>
</dbReference>
<evidence type="ECO:0000313" key="3">
    <source>
        <dbReference type="EMBL" id="RZS47525.1"/>
    </source>
</evidence>
<dbReference type="Proteomes" id="UP000293433">
    <property type="component" value="Unassembled WGS sequence"/>
</dbReference>
<sequence length="152" mass="17022">MRQEDEIVASGQQLAEQNVRTFATWVASKTDDDFRAMASRGVLSRVEVAKECGFAKSALDQNPRIKAALRELEDALRLRGVLPPAVERDPDAPQASTVREPGRLRAAQETERLRRLEQENAGLKAEVSELKRTIERYAVLRDALSLTGRLPR</sequence>
<accession>A0A4Q7LBK4</accession>
<comment type="caution">
    <text evidence="3">The sequence shown here is derived from an EMBL/GenBank/DDBJ whole genome shotgun (WGS) entry which is preliminary data.</text>
</comment>
<keyword evidence="1" id="KW-0175">Coiled coil</keyword>
<gene>
    <name evidence="3" type="ORF">EV685_3734</name>
</gene>
<evidence type="ECO:0000256" key="2">
    <source>
        <dbReference type="SAM" id="MobiDB-lite"/>
    </source>
</evidence>
<evidence type="ECO:0000256" key="1">
    <source>
        <dbReference type="SAM" id="Coils"/>
    </source>
</evidence>
<dbReference type="NCBIfam" id="NF040697">
    <property type="entry name" value="VPA1267_fam"/>
    <property type="match status" value="1"/>
</dbReference>
<feature type="coiled-coil region" evidence="1">
    <location>
        <begin position="106"/>
        <end position="133"/>
    </location>
</feature>
<dbReference type="RefSeq" id="WP_242615666.1">
    <property type="nucleotide sequence ID" value="NZ_SGWV01000012.1"/>
</dbReference>
<organism evidence="3 4">
    <name type="scientific">Sphaerotilus mobilis</name>
    <dbReference type="NCBI Taxonomy" id="47994"/>
    <lineage>
        <taxon>Bacteria</taxon>
        <taxon>Pseudomonadati</taxon>
        <taxon>Pseudomonadota</taxon>
        <taxon>Betaproteobacteria</taxon>
        <taxon>Burkholderiales</taxon>
        <taxon>Sphaerotilaceae</taxon>
        <taxon>Sphaerotilus</taxon>
    </lineage>
</organism>
<name>A0A4Q7LBK4_9BURK</name>
<keyword evidence="4" id="KW-1185">Reference proteome</keyword>
<feature type="region of interest" description="Disordered" evidence="2">
    <location>
        <begin position="85"/>
        <end position="105"/>
    </location>
</feature>